<evidence type="ECO:0000313" key="2">
    <source>
        <dbReference type="EMBL" id="GHG04071.1"/>
    </source>
</evidence>
<feature type="region of interest" description="Disordered" evidence="1">
    <location>
        <begin position="22"/>
        <end position="55"/>
    </location>
</feature>
<reference evidence="2" key="1">
    <citation type="journal article" date="2014" name="Int. J. Syst. Evol. Microbiol.">
        <title>Complete genome sequence of Corynebacterium casei LMG S-19264T (=DSM 44701T), isolated from a smear-ripened cheese.</title>
        <authorList>
            <consortium name="US DOE Joint Genome Institute (JGI-PGF)"/>
            <person name="Walter F."/>
            <person name="Albersmeier A."/>
            <person name="Kalinowski J."/>
            <person name="Ruckert C."/>
        </authorList>
    </citation>
    <scope>NUCLEOTIDE SEQUENCE</scope>
    <source>
        <strain evidence="2">KCTC 42731</strain>
    </source>
</reference>
<dbReference type="AlphaFoldDB" id="A0A919EPH7"/>
<keyword evidence="3" id="KW-1185">Reference proteome</keyword>
<dbReference type="RefSeq" id="WP_189773735.1">
    <property type="nucleotide sequence ID" value="NZ_BNCK01000010.1"/>
</dbReference>
<dbReference type="EMBL" id="BNCK01000010">
    <property type="protein sequence ID" value="GHG04071.1"/>
    <property type="molecule type" value="Genomic_DNA"/>
</dbReference>
<feature type="compositionally biased region" description="Basic and acidic residues" evidence="1">
    <location>
        <begin position="40"/>
        <end position="49"/>
    </location>
</feature>
<sequence>MKQLKTSTKKFIFANIKHNASTSSYPTRKLADGENPIDNTTRKVEHLSEKASSGS</sequence>
<evidence type="ECO:0000256" key="1">
    <source>
        <dbReference type="SAM" id="MobiDB-lite"/>
    </source>
</evidence>
<evidence type="ECO:0000313" key="3">
    <source>
        <dbReference type="Proteomes" id="UP000623842"/>
    </source>
</evidence>
<accession>A0A919EPH7</accession>
<gene>
    <name evidence="2" type="ORF">GCM10017161_36860</name>
</gene>
<comment type="caution">
    <text evidence="2">The sequence shown here is derived from an EMBL/GenBank/DDBJ whole genome shotgun (WGS) entry which is preliminary data.</text>
</comment>
<protein>
    <submittedName>
        <fullName evidence="2">Uncharacterized protein</fullName>
    </submittedName>
</protein>
<dbReference type="Proteomes" id="UP000623842">
    <property type="component" value="Unassembled WGS sequence"/>
</dbReference>
<organism evidence="2 3">
    <name type="scientific">Thalassotalea marina</name>
    <dbReference type="NCBI Taxonomy" id="1673741"/>
    <lineage>
        <taxon>Bacteria</taxon>
        <taxon>Pseudomonadati</taxon>
        <taxon>Pseudomonadota</taxon>
        <taxon>Gammaproteobacteria</taxon>
        <taxon>Alteromonadales</taxon>
        <taxon>Colwelliaceae</taxon>
        <taxon>Thalassotalea</taxon>
    </lineage>
</organism>
<name>A0A919EPH7_9GAMM</name>
<proteinExistence type="predicted"/>
<reference evidence="2" key="2">
    <citation type="submission" date="2020-09" db="EMBL/GenBank/DDBJ databases">
        <authorList>
            <person name="Sun Q."/>
            <person name="Kim S."/>
        </authorList>
    </citation>
    <scope>NUCLEOTIDE SEQUENCE</scope>
    <source>
        <strain evidence="2">KCTC 42731</strain>
    </source>
</reference>